<dbReference type="Proteomes" id="UP000594459">
    <property type="component" value="Chromosome"/>
</dbReference>
<evidence type="ECO:0000259" key="9">
    <source>
        <dbReference type="Pfam" id="PF02771"/>
    </source>
</evidence>
<organism evidence="10 11">
    <name type="scientific">Qipengyuania soli</name>
    <dbReference type="NCBI Taxonomy" id="2782568"/>
    <lineage>
        <taxon>Bacteria</taxon>
        <taxon>Pseudomonadati</taxon>
        <taxon>Pseudomonadota</taxon>
        <taxon>Alphaproteobacteria</taxon>
        <taxon>Sphingomonadales</taxon>
        <taxon>Erythrobacteraceae</taxon>
        <taxon>Qipengyuania</taxon>
    </lineage>
</organism>
<dbReference type="SUPFAM" id="SSF47203">
    <property type="entry name" value="Acyl-CoA dehydrogenase C-terminal domain-like"/>
    <property type="match status" value="1"/>
</dbReference>
<keyword evidence="5 6" id="KW-0560">Oxidoreductase</keyword>
<gene>
    <name evidence="10" type="ORF">IRL76_09085</name>
</gene>
<evidence type="ECO:0000256" key="6">
    <source>
        <dbReference type="RuleBase" id="RU362125"/>
    </source>
</evidence>
<feature type="domain" description="Acyl-CoA dehydrogenase/oxidase N-terminal" evidence="9">
    <location>
        <begin position="163"/>
        <end position="273"/>
    </location>
</feature>
<dbReference type="KEGG" id="qso:IRL76_09085"/>
<dbReference type="PANTHER" id="PTHR43884">
    <property type="entry name" value="ACYL-COA DEHYDROGENASE"/>
    <property type="match status" value="1"/>
</dbReference>
<dbReference type="PROSITE" id="PS00073">
    <property type="entry name" value="ACYL_COA_DH_2"/>
    <property type="match status" value="1"/>
</dbReference>
<evidence type="ECO:0000256" key="2">
    <source>
        <dbReference type="ARBA" id="ARBA00009347"/>
    </source>
</evidence>
<dbReference type="InterPro" id="IPR037069">
    <property type="entry name" value="AcylCoA_DH/ox_N_sf"/>
</dbReference>
<dbReference type="GO" id="GO:0050660">
    <property type="term" value="F:flavin adenine dinucleotide binding"/>
    <property type="evidence" value="ECO:0007669"/>
    <property type="project" value="InterPro"/>
</dbReference>
<dbReference type="GO" id="GO:0003995">
    <property type="term" value="F:acyl-CoA dehydrogenase activity"/>
    <property type="evidence" value="ECO:0007669"/>
    <property type="project" value="InterPro"/>
</dbReference>
<evidence type="ECO:0000256" key="1">
    <source>
        <dbReference type="ARBA" id="ARBA00001974"/>
    </source>
</evidence>
<feature type="domain" description="Acyl-CoA dehydrogenase/oxidase C-terminal" evidence="7">
    <location>
        <begin position="396"/>
        <end position="545"/>
    </location>
</feature>
<keyword evidence="11" id="KW-1185">Reference proteome</keyword>
<dbReference type="InterPro" id="IPR006091">
    <property type="entry name" value="Acyl-CoA_Oxase/DH_mid-dom"/>
</dbReference>
<dbReference type="InterPro" id="IPR006089">
    <property type="entry name" value="Acyl-CoA_DH_CS"/>
</dbReference>
<dbReference type="Pfam" id="PF00441">
    <property type="entry name" value="Acyl-CoA_dh_1"/>
    <property type="match status" value="1"/>
</dbReference>
<proteinExistence type="inferred from homology"/>
<evidence type="ECO:0000256" key="4">
    <source>
        <dbReference type="ARBA" id="ARBA00022827"/>
    </source>
</evidence>
<dbReference type="AlphaFoldDB" id="A0A7S8IU78"/>
<dbReference type="InterPro" id="IPR009100">
    <property type="entry name" value="AcylCoA_DH/oxidase_NM_dom_sf"/>
</dbReference>
<keyword evidence="3 6" id="KW-0285">Flavoprotein</keyword>
<evidence type="ECO:0000259" key="7">
    <source>
        <dbReference type="Pfam" id="PF00441"/>
    </source>
</evidence>
<dbReference type="PANTHER" id="PTHR43884:SF25">
    <property type="entry name" value="ACYL-COA DEHYDROGENASE YDBM-RELATED"/>
    <property type="match status" value="1"/>
</dbReference>
<sequence>MTDWISLAHDACGAAKNFAAAARVATLAEVQGADEGRIEAALVERHQRRVHGFAWIGTTVAALEATADWASRSRKAGRFGAIEELVLRIGFGEYLNQLAASVPMSQNEFVRPAELGVAEAADTLRASPAVAQFMVAGNTAESRADLAALLADCGRPDETFDDETLDMIREQFRSFTADRIAPNAHKWHLADALIPIEVVEEMAALGVFGVCIAEEFGGLGLGKTAMCLVSEELSRGWICAGSLGTRSEIAGELIGENGTAEQKAKYLPRIADGSILPTAVFTEPDTGSDLASVRTRARKSDDGSWRIDGAKNWITHAARADLMTVLCRTDADTPGYGGLSMLLAEKTRGTDAEPFPDPGIDGSEIEVLGYRGMKEYAIGFDGFAVGHDGLLGGAEGQGFKQLMRTFEGARIQTAARAIGVAWNAFDLGMAYALDRKQFGKPLIGFPRVSDKLALMAAELVMARELTYSAARHKDKGERCDIEAGMAKLLAARVAWSNADNALQIHGGNGYALEYEISRVLCDARILNIFEGAGEIQAQVIGRGLLAGQG</sequence>
<dbReference type="InterPro" id="IPR009075">
    <property type="entry name" value="AcylCo_DH/oxidase_C"/>
</dbReference>
<dbReference type="RefSeq" id="WP_200981049.1">
    <property type="nucleotide sequence ID" value="NZ_CP064654.1"/>
</dbReference>
<dbReference type="Gene3D" id="2.40.110.10">
    <property type="entry name" value="Butyryl-CoA Dehydrogenase, subunit A, domain 2"/>
    <property type="match status" value="1"/>
</dbReference>
<evidence type="ECO:0000313" key="10">
    <source>
        <dbReference type="EMBL" id="QPC98040.1"/>
    </source>
</evidence>
<dbReference type="EMBL" id="CP064654">
    <property type="protein sequence ID" value="QPC98040.1"/>
    <property type="molecule type" value="Genomic_DNA"/>
</dbReference>
<protein>
    <submittedName>
        <fullName evidence="10">Acyl-CoA/acyl-ACP dehydrogenase</fullName>
    </submittedName>
</protein>
<dbReference type="FunFam" id="2.40.110.10:FF:000015">
    <property type="entry name" value="Acyl-CoA dehydrogenase"/>
    <property type="match status" value="1"/>
</dbReference>
<comment type="similarity">
    <text evidence="2 6">Belongs to the acyl-CoA dehydrogenase family.</text>
</comment>
<dbReference type="Gene3D" id="1.20.140.10">
    <property type="entry name" value="Butyryl-CoA Dehydrogenase, subunit A, domain 3"/>
    <property type="match status" value="1"/>
</dbReference>
<dbReference type="SUPFAM" id="SSF56645">
    <property type="entry name" value="Acyl-CoA dehydrogenase NM domain-like"/>
    <property type="match status" value="1"/>
</dbReference>
<dbReference type="FunFam" id="1.20.140.10:FF:000001">
    <property type="entry name" value="Acyl-CoA dehydrogenase"/>
    <property type="match status" value="1"/>
</dbReference>
<dbReference type="InterPro" id="IPR036250">
    <property type="entry name" value="AcylCo_DH-like_C"/>
</dbReference>
<keyword evidence="4 6" id="KW-0274">FAD</keyword>
<evidence type="ECO:0000256" key="3">
    <source>
        <dbReference type="ARBA" id="ARBA00022630"/>
    </source>
</evidence>
<dbReference type="Gene3D" id="1.10.540.10">
    <property type="entry name" value="Acyl-CoA dehydrogenase/oxidase, N-terminal domain"/>
    <property type="match status" value="1"/>
</dbReference>
<accession>A0A7S8IU78</accession>
<feature type="domain" description="Acyl-CoA oxidase/dehydrogenase middle" evidence="8">
    <location>
        <begin position="280"/>
        <end position="380"/>
    </location>
</feature>
<evidence type="ECO:0000259" key="8">
    <source>
        <dbReference type="Pfam" id="PF02770"/>
    </source>
</evidence>
<name>A0A7S8IU78_9SPHN</name>
<reference evidence="10 11" key="1">
    <citation type="submission" date="2020-11" db="EMBL/GenBank/DDBJ databases">
        <title>The genome sequence of Erythrobacter sp. 6D36.</title>
        <authorList>
            <person name="Liu Y."/>
        </authorList>
    </citation>
    <scope>NUCLEOTIDE SEQUENCE [LARGE SCALE GENOMIC DNA]</scope>
    <source>
        <strain evidence="10 11">6D36</strain>
    </source>
</reference>
<dbReference type="InterPro" id="IPR046373">
    <property type="entry name" value="Acyl-CoA_Oxase/DH_mid-dom_sf"/>
</dbReference>
<evidence type="ECO:0000313" key="11">
    <source>
        <dbReference type="Proteomes" id="UP000594459"/>
    </source>
</evidence>
<dbReference type="Pfam" id="PF02771">
    <property type="entry name" value="Acyl-CoA_dh_N"/>
    <property type="match status" value="1"/>
</dbReference>
<dbReference type="Pfam" id="PF02770">
    <property type="entry name" value="Acyl-CoA_dh_M"/>
    <property type="match status" value="1"/>
</dbReference>
<comment type="cofactor">
    <cofactor evidence="1 6">
        <name>FAD</name>
        <dbReference type="ChEBI" id="CHEBI:57692"/>
    </cofactor>
</comment>
<evidence type="ECO:0000256" key="5">
    <source>
        <dbReference type="ARBA" id="ARBA00023002"/>
    </source>
</evidence>
<dbReference type="InterPro" id="IPR013786">
    <property type="entry name" value="AcylCoA_DH/ox_N"/>
</dbReference>